<gene>
    <name evidence="1" type="ORF">CEV32_2869</name>
</gene>
<name>A0A256EZY2_9HYPH</name>
<sequence length="41" mass="4574">MLRRLAGLYFAMPFKPFKAGSVFQNLLYLSVRAGNAILLKG</sequence>
<evidence type="ECO:0000313" key="2">
    <source>
        <dbReference type="Proteomes" id="UP000216345"/>
    </source>
</evidence>
<organism evidence="1 2">
    <name type="scientific">Brucella rhizosphaerae</name>
    <dbReference type="NCBI Taxonomy" id="571254"/>
    <lineage>
        <taxon>Bacteria</taxon>
        <taxon>Pseudomonadati</taxon>
        <taxon>Pseudomonadota</taxon>
        <taxon>Alphaproteobacteria</taxon>
        <taxon>Hyphomicrobiales</taxon>
        <taxon>Brucellaceae</taxon>
        <taxon>Brucella/Ochrobactrum group</taxon>
        <taxon>Brucella</taxon>
    </lineage>
</organism>
<dbReference type="Proteomes" id="UP000216345">
    <property type="component" value="Unassembled WGS sequence"/>
</dbReference>
<dbReference type="AlphaFoldDB" id="A0A256EZY2"/>
<reference evidence="1 2" key="1">
    <citation type="submission" date="2017-07" db="EMBL/GenBank/DDBJ databases">
        <title>Phylogenetic study on the rhizospheric bacterium Ochrobactrum sp. A44.</title>
        <authorList>
            <person name="Krzyzanowska D.M."/>
            <person name="Ossowicki A."/>
            <person name="Rajewska M."/>
            <person name="Maciag T."/>
            <person name="Kaczynski Z."/>
            <person name="Czerwicka M."/>
            <person name="Jafra S."/>
        </authorList>
    </citation>
    <scope>NUCLEOTIDE SEQUENCE [LARGE SCALE GENOMIC DNA]</scope>
    <source>
        <strain evidence="1 2">PR17</strain>
    </source>
</reference>
<accession>A0A256EZY2</accession>
<proteinExistence type="predicted"/>
<keyword evidence="2" id="KW-1185">Reference proteome</keyword>
<protein>
    <submittedName>
        <fullName evidence="1">Uncharacterized protein</fullName>
    </submittedName>
</protein>
<evidence type="ECO:0000313" key="1">
    <source>
        <dbReference type="EMBL" id="OYR08157.1"/>
    </source>
</evidence>
<comment type="caution">
    <text evidence="1">The sequence shown here is derived from an EMBL/GenBank/DDBJ whole genome shotgun (WGS) entry which is preliminary data.</text>
</comment>
<dbReference type="EMBL" id="NNRK01000035">
    <property type="protein sequence ID" value="OYR08157.1"/>
    <property type="molecule type" value="Genomic_DNA"/>
</dbReference>